<organism evidence="2 3">
    <name type="scientific">Paenibacillus tianmuensis</name>
    <dbReference type="NCBI Taxonomy" id="624147"/>
    <lineage>
        <taxon>Bacteria</taxon>
        <taxon>Bacillati</taxon>
        <taxon>Bacillota</taxon>
        <taxon>Bacilli</taxon>
        <taxon>Bacillales</taxon>
        <taxon>Paenibacillaceae</taxon>
        <taxon>Paenibacillus</taxon>
    </lineage>
</organism>
<accession>A0A1G4Q6D1</accession>
<dbReference type="InterPro" id="IPR050077">
    <property type="entry name" value="LexA_repressor"/>
</dbReference>
<proteinExistence type="predicted"/>
<dbReference type="CDD" id="cd06529">
    <property type="entry name" value="S24_LexA-like"/>
    <property type="match status" value="1"/>
</dbReference>
<dbReference type="InterPro" id="IPR001387">
    <property type="entry name" value="Cro/C1-type_HTH"/>
</dbReference>
<keyword evidence="3" id="KW-1185">Reference proteome</keyword>
<dbReference type="GO" id="GO:0003677">
    <property type="term" value="F:DNA binding"/>
    <property type="evidence" value="ECO:0007669"/>
    <property type="project" value="InterPro"/>
</dbReference>
<dbReference type="Pfam" id="PF00717">
    <property type="entry name" value="Peptidase_S24"/>
    <property type="match status" value="1"/>
</dbReference>
<dbReference type="InterPro" id="IPR036286">
    <property type="entry name" value="LexA/Signal_pep-like_sf"/>
</dbReference>
<dbReference type="SUPFAM" id="SSF51306">
    <property type="entry name" value="LexA/Signal peptidase"/>
    <property type="match status" value="1"/>
</dbReference>
<name>A0A1G4Q6D1_9BACL</name>
<dbReference type="STRING" id="624147.SAMN04487970_1005180"/>
<dbReference type="PANTHER" id="PTHR33516">
    <property type="entry name" value="LEXA REPRESSOR"/>
    <property type="match status" value="1"/>
</dbReference>
<dbReference type="EMBL" id="FMTT01000005">
    <property type="protein sequence ID" value="SCW40174.1"/>
    <property type="molecule type" value="Genomic_DNA"/>
</dbReference>
<evidence type="ECO:0000313" key="2">
    <source>
        <dbReference type="EMBL" id="SCW40174.1"/>
    </source>
</evidence>
<evidence type="ECO:0000313" key="3">
    <source>
        <dbReference type="Proteomes" id="UP000198601"/>
    </source>
</evidence>
<dbReference type="Gene3D" id="1.10.260.40">
    <property type="entry name" value="lambda repressor-like DNA-binding domains"/>
    <property type="match status" value="1"/>
</dbReference>
<dbReference type="AlphaFoldDB" id="A0A1G4Q6D1"/>
<dbReference type="Proteomes" id="UP000198601">
    <property type="component" value="Unassembled WGS sequence"/>
</dbReference>
<reference evidence="3" key="1">
    <citation type="submission" date="2016-10" db="EMBL/GenBank/DDBJ databases">
        <authorList>
            <person name="Varghese N."/>
            <person name="Submissions S."/>
        </authorList>
    </citation>
    <scope>NUCLEOTIDE SEQUENCE [LARGE SCALE GENOMIC DNA]</scope>
    <source>
        <strain evidence="3">CGMCC 1.8946</strain>
    </source>
</reference>
<dbReference type="RefSeq" id="WP_090668106.1">
    <property type="nucleotide sequence ID" value="NZ_FMTT01000005.1"/>
</dbReference>
<dbReference type="InterPro" id="IPR039418">
    <property type="entry name" value="LexA-like"/>
</dbReference>
<sequence length="329" mass="37392">MNYSELVDSYIKKSGLSLAEIAKRMQTEKGIKVDRSYISKLRNDPKYPATEEINRALAEITGGDPEALVKLGYYEKAPEEIKKSLEKADIYDKLIDFLVSTKPISVEFVPAADQLMSEDELLTEQQKEQEFMNSPEFLFSLPIDVRSEFISDLLKVMAEKYPEEYRDLVSQKNKGNEHFYTIEENNSLECSQVAESSGTYTTDAMHRIPTFKSLKSASSNNDYNIDFTFVDRDLLQGREGFALYVNEDSMSGDRIMGGDLVVVAKQNEARPNDITAVAVKNQEIILRRVKLHGDMMVLVPSNTEYEPLLVPAKDVRIIGKVVEVKFWPK</sequence>
<dbReference type="OrthoDB" id="194368at2"/>
<dbReference type="PANTHER" id="PTHR33516:SF2">
    <property type="entry name" value="LEXA REPRESSOR-RELATED"/>
    <property type="match status" value="1"/>
</dbReference>
<dbReference type="CDD" id="cd00093">
    <property type="entry name" value="HTH_XRE"/>
    <property type="match status" value="1"/>
</dbReference>
<evidence type="ECO:0000259" key="1">
    <source>
        <dbReference type="Pfam" id="PF00717"/>
    </source>
</evidence>
<dbReference type="InterPro" id="IPR015927">
    <property type="entry name" value="Peptidase_S24_S26A/B/C"/>
</dbReference>
<gene>
    <name evidence="2" type="ORF">SAMN04487970_1005180</name>
</gene>
<feature type="domain" description="Peptidase S24/S26A/S26B/S26C" evidence="1">
    <location>
        <begin position="227"/>
        <end position="322"/>
    </location>
</feature>
<dbReference type="Gene3D" id="2.10.109.10">
    <property type="entry name" value="Umud Fragment, subunit A"/>
    <property type="match status" value="1"/>
</dbReference>
<protein>
    <submittedName>
        <fullName evidence="2">Peptidase S24-like</fullName>
    </submittedName>
</protein>
<dbReference type="InterPro" id="IPR010982">
    <property type="entry name" value="Lambda_DNA-bd_dom_sf"/>
</dbReference>